<accession>A0A8X6H676</accession>
<comment type="caution">
    <text evidence="1">The sequence shown here is derived from an EMBL/GenBank/DDBJ whole genome shotgun (WGS) entry which is preliminary data.</text>
</comment>
<reference evidence="1" key="1">
    <citation type="submission" date="2020-07" db="EMBL/GenBank/DDBJ databases">
        <title>Multicomponent nature underlies the extraordinary mechanical properties of spider dragline silk.</title>
        <authorList>
            <person name="Kono N."/>
            <person name="Nakamura H."/>
            <person name="Mori M."/>
            <person name="Yoshida Y."/>
            <person name="Ohtoshi R."/>
            <person name="Malay A.D."/>
            <person name="Moran D.A.P."/>
            <person name="Tomita M."/>
            <person name="Numata K."/>
            <person name="Arakawa K."/>
        </authorList>
    </citation>
    <scope>NUCLEOTIDE SEQUENCE</scope>
</reference>
<proteinExistence type="predicted"/>
<evidence type="ECO:0000313" key="1">
    <source>
        <dbReference type="EMBL" id="GFQ80529.1"/>
    </source>
</evidence>
<sequence length="107" mass="12325">MYNWMKTFSQGRSKIVDDQGGRPVLIVTKSTEQQVEEFIRADRRVTIDSISTAIRCSHGLAYSIMHDRLNFQKCTFVIHFQKTHVRMNLSKSGLPCDVVTKEKSPYS</sequence>
<dbReference type="EMBL" id="BMAO01002410">
    <property type="protein sequence ID" value="GFQ80529.1"/>
    <property type="molecule type" value="Genomic_DNA"/>
</dbReference>
<organism evidence="1 2">
    <name type="scientific">Trichonephila clavata</name>
    <name type="common">Joro spider</name>
    <name type="synonym">Nephila clavata</name>
    <dbReference type="NCBI Taxonomy" id="2740835"/>
    <lineage>
        <taxon>Eukaryota</taxon>
        <taxon>Metazoa</taxon>
        <taxon>Ecdysozoa</taxon>
        <taxon>Arthropoda</taxon>
        <taxon>Chelicerata</taxon>
        <taxon>Arachnida</taxon>
        <taxon>Araneae</taxon>
        <taxon>Araneomorphae</taxon>
        <taxon>Entelegynae</taxon>
        <taxon>Araneoidea</taxon>
        <taxon>Nephilidae</taxon>
        <taxon>Trichonephila</taxon>
    </lineage>
</organism>
<name>A0A8X6H676_TRICU</name>
<dbReference type="AlphaFoldDB" id="A0A8X6H676"/>
<keyword evidence="2" id="KW-1185">Reference proteome</keyword>
<dbReference type="Proteomes" id="UP000887116">
    <property type="component" value="Unassembled WGS sequence"/>
</dbReference>
<dbReference type="OrthoDB" id="10017160at2759"/>
<evidence type="ECO:0000313" key="2">
    <source>
        <dbReference type="Proteomes" id="UP000887116"/>
    </source>
</evidence>
<protein>
    <submittedName>
        <fullName evidence="1">Uncharacterized protein</fullName>
    </submittedName>
</protein>
<gene>
    <name evidence="1" type="primary">B7P43_G05833</name>
    <name evidence="1" type="ORF">TNCT_449351</name>
</gene>